<dbReference type="PANTHER" id="PTHR38776:SF1">
    <property type="entry name" value="MLTA-INTERACTING PROTEIN-RELATED"/>
    <property type="match status" value="1"/>
</dbReference>
<evidence type="ECO:0000313" key="7">
    <source>
        <dbReference type="Proteomes" id="UP000645257"/>
    </source>
</evidence>
<evidence type="ECO:0000256" key="1">
    <source>
        <dbReference type="ARBA" id="ARBA00004442"/>
    </source>
</evidence>
<evidence type="ECO:0000256" key="5">
    <source>
        <dbReference type="ARBA" id="ARBA00023237"/>
    </source>
</evidence>
<name>A0A918P347_9NEIS</name>
<comment type="caution">
    <text evidence="6">The sequence shown here is derived from an EMBL/GenBank/DDBJ whole genome shotgun (WGS) entry which is preliminary data.</text>
</comment>
<keyword evidence="5" id="KW-0998">Cell outer membrane</keyword>
<dbReference type="Proteomes" id="UP000645257">
    <property type="component" value="Unassembled WGS sequence"/>
</dbReference>
<dbReference type="EMBL" id="BMYX01000010">
    <property type="protein sequence ID" value="GGY16281.1"/>
    <property type="molecule type" value="Genomic_DNA"/>
</dbReference>
<evidence type="ECO:0000313" key="6">
    <source>
        <dbReference type="EMBL" id="GGY16281.1"/>
    </source>
</evidence>
<protein>
    <submittedName>
        <fullName evidence="6">Structural protein MipA</fullName>
    </submittedName>
</protein>
<comment type="similarity">
    <text evidence="2">Belongs to the MipA/OmpV family.</text>
</comment>
<gene>
    <name evidence="6" type="ORF">GCM10011289_19400</name>
</gene>
<dbReference type="Pfam" id="PF06629">
    <property type="entry name" value="MipA"/>
    <property type="match status" value="1"/>
</dbReference>
<reference evidence="6" key="2">
    <citation type="submission" date="2020-09" db="EMBL/GenBank/DDBJ databases">
        <authorList>
            <person name="Sun Q."/>
            <person name="Kim S."/>
        </authorList>
    </citation>
    <scope>NUCLEOTIDE SEQUENCE</scope>
    <source>
        <strain evidence="6">KCTC 32182</strain>
    </source>
</reference>
<keyword evidence="3" id="KW-0732">Signal</keyword>
<evidence type="ECO:0000256" key="3">
    <source>
        <dbReference type="ARBA" id="ARBA00022729"/>
    </source>
</evidence>
<evidence type="ECO:0000256" key="2">
    <source>
        <dbReference type="ARBA" id="ARBA00005722"/>
    </source>
</evidence>
<dbReference type="AlphaFoldDB" id="A0A918P347"/>
<proteinExistence type="inferred from homology"/>
<organism evidence="6 7">
    <name type="scientific">Paludibacterium paludis</name>
    <dbReference type="NCBI Taxonomy" id="1225769"/>
    <lineage>
        <taxon>Bacteria</taxon>
        <taxon>Pseudomonadati</taxon>
        <taxon>Pseudomonadota</taxon>
        <taxon>Betaproteobacteria</taxon>
        <taxon>Neisseriales</taxon>
        <taxon>Chromobacteriaceae</taxon>
        <taxon>Paludibacterium</taxon>
    </lineage>
</organism>
<evidence type="ECO:0000256" key="4">
    <source>
        <dbReference type="ARBA" id="ARBA00023136"/>
    </source>
</evidence>
<dbReference type="InterPro" id="IPR010583">
    <property type="entry name" value="MipA"/>
</dbReference>
<sequence length="232" mass="24224">MVGGGVAPRYSGSKDTATSPAYGLSIRSPYGVFLDSDSGLGWGTTLPNGVSTQVYVGLSGSRKDHRKHGEGSDYLRGMGDIKSRASIGWDISAPIGPVVLSGSIRRALKQGSDKDTGKAYTQVHVGIGTDLVKGTGGTVSVLLGASFGDSNYMQTWYGVSAAQAGRTRFAAYRPKAGMESVSLGGSWSYPIDKHFSATLSVEAAQLVGDAGKSPLTQKKHQYSGGLMLGYQF</sequence>
<accession>A0A918P347</accession>
<keyword evidence="7" id="KW-1185">Reference proteome</keyword>
<comment type="subcellular location">
    <subcellularLocation>
        <location evidence="1">Cell outer membrane</location>
    </subcellularLocation>
</comment>
<dbReference type="GO" id="GO:0009279">
    <property type="term" value="C:cell outer membrane"/>
    <property type="evidence" value="ECO:0007669"/>
    <property type="project" value="UniProtKB-SubCell"/>
</dbReference>
<keyword evidence="4" id="KW-0472">Membrane</keyword>
<reference evidence="6" key="1">
    <citation type="journal article" date="2014" name="Int. J. Syst. Evol. Microbiol.">
        <title>Complete genome sequence of Corynebacterium casei LMG S-19264T (=DSM 44701T), isolated from a smear-ripened cheese.</title>
        <authorList>
            <consortium name="US DOE Joint Genome Institute (JGI-PGF)"/>
            <person name="Walter F."/>
            <person name="Albersmeier A."/>
            <person name="Kalinowski J."/>
            <person name="Ruckert C."/>
        </authorList>
    </citation>
    <scope>NUCLEOTIDE SEQUENCE</scope>
    <source>
        <strain evidence="6">KCTC 32182</strain>
    </source>
</reference>
<dbReference type="PANTHER" id="PTHR38776">
    <property type="entry name" value="MLTA-INTERACTING PROTEIN-RELATED"/>
    <property type="match status" value="1"/>
</dbReference>